<dbReference type="InterPro" id="IPR036249">
    <property type="entry name" value="Thioredoxin-like_sf"/>
</dbReference>
<evidence type="ECO:0000256" key="2">
    <source>
        <dbReference type="ARBA" id="ARBA00022827"/>
    </source>
</evidence>
<feature type="domain" description="Phenol hydroxylase-like C-terminal dimerisation" evidence="4">
    <location>
        <begin position="37"/>
        <end position="255"/>
    </location>
</feature>
<dbReference type="Proteomes" id="UP000054481">
    <property type="component" value="Unassembled WGS sequence"/>
</dbReference>
<evidence type="ECO:0000256" key="1">
    <source>
        <dbReference type="ARBA" id="ARBA00022630"/>
    </source>
</evidence>
<reference evidence="5 6" key="1">
    <citation type="journal article" date="2014" name="Genome Biol. Evol.">
        <title>Comparative genomics and transcriptomics analyses reveal divergent lifestyle features of nematode endoparasitic fungus Hirsutella minnesotensis.</title>
        <authorList>
            <person name="Lai Y."/>
            <person name="Liu K."/>
            <person name="Zhang X."/>
            <person name="Zhang X."/>
            <person name="Li K."/>
            <person name="Wang N."/>
            <person name="Shu C."/>
            <person name="Wu Y."/>
            <person name="Wang C."/>
            <person name="Bushley K.E."/>
            <person name="Xiang M."/>
            <person name="Liu X."/>
        </authorList>
    </citation>
    <scope>NUCLEOTIDE SEQUENCE [LARGE SCALE GENOMIC DNA]</scope>
    <source>
        <strain evidence="5 6">3608</strain>
    </source>
</reference>
<dbReference type="SUPFAM" id="SSF52833">
    <property type="entry name" value="Thioredoxin-like"/>
    <property type="match status" value="1"/>
</dbReference>
<evidence type="ECO:0000313" key="5">
    <source>
        <dbReference type="EMBL" id="KJZ71700.1"/>
    </source>
</evidence>
<dbReference type="CDD" id="cd02979">
    <property type="entry name" value="PHOX_C"/>
    <property type="match status" value="1"/>
</dbReference>
<keyword evidence="2" id="KW-0274">FAD</keyword>
<evidence type="ECO:0000256" key="3">
    <source>
        <dbReference type="ARBA" id="ARBA00023002"/>
    </source>
</evidence>
<proteinExistence type="predicted"/>
<dbReference type="Gene3D" id="3.40.30.20">
    <property type="match status" value="1"/>
</dbReference>
<name>A0A0F7ZM51_9HYPO</name>
<dbReference type="AlphaFoldDB" id="A0A0F7ZM51"/>
<evidence type="ECO:0000313" key="6">
    <source>
        <dbReference type="Proteomes" id="UP000054481"/>
    </source>
</evidence>
<dbReference type="PANTHER" id="PTHR43004">
    <property type="entry name" value="TRK SYSTEM POTASSIUM UPTAKE PROTEIN"/>
    <property type="match status" value="1"/>
</dbReference>
<dbReference type="OrthoDB" id="1716816at2759"/>
<dbReference type="InterPro" id="IPR050641">
    <property type="entry name" value="RIFMO-like"/>
</dbReference>
<organism evidence="5 6">
    <name type="scientific">Hirsutella minnesotensis 3608</name>
    <dbReference type="NCBI Taxonomy" id="1043627"/>
    <lineage>
        <taxon>Eukaryota</taxon>
        <taxon>Fungi</taxon>
        <taxon>Dikarya</taxon>
        <taxon>Ascomycota</taxon>
        <taxon>Pezizomycotina</taxon>
        <taxon>Sordariomycetes</taxon>
        <taxon>Hypocreomycetidae</taxon>
        <taxon>Hypocreales</taxon>
        <taxon>Ophiocordycipitaceae</taxon>
        <taxon>Hirsutella</taxon>
    </lineage>
</organism>
<dbReference type="InterPro" id="IPR038220">
    <property type="entry name" value="PHOX_C_sf"/>
</dbReference>
<keyword evidence="6" id="KW-1185">Reference proteome</keyword>
<keyword evidence="1" id="KW-0285">Flavoprotein</keyword>
<dbReference type="PANTHER" id="PTHR43004:SF20">
    <property type="entry name" value="2-MONOOXYGENASE, PUTATIVE (AFU_ORTHOLOGUE AFUA_1G13660)-RELATED"/>
    <property type="match status" value="1"/>
</dbReference>
<gene>
    <name evidence="5" type="ORF">HIM_08897</name>
</gene>
<dbReference type="EMBL" id="KQ030564">
    <property type="protein sequence ID" value="KJZ71700.1"/>
    <property type="molecule type" value="Genomic_DNA"/>
</dbReference>
<dbReference type="Pfam" id="PF07976">
    <property type="entry name" value="Phe_hydrox_dim"/>
    <property type="match status" value="1"/>
</dbReference>
<protein>
    <recommendedName>
        <fullName evidence="4">Phenol hydroxylase-like C-terminal dimerisation domain-containing protein</fullName>
    </recommendedName>
</protein>
<sequence>MFTGRPAQDEDDGTGVSMKRFHEMFETSQLFTTGVGIRYEPNVLVSTADTTDSELVCRKGWCHSNSDQEVATECRPGTRFASHKVVNQADPRPWELHHLMPSDGRFRIVVFGGNISQPAQRDLVNALGEWLWTSLLPRYPRIALSPAGRRQMEADGDTQPIDVLLVHAADRKDIELLTDLHQVYHPFDAKLGWDHDKTFVDGPSYHEEHTRAYEGYGVDADRGAAVVVRPDGCIGLVTSLEMGRHKMRKWFDAVLRCSDG</sequence>
<keyword evidence="3" id="KW-0560">Oxidoreductase</keyword>
<dbReference type="InterPro" id="IPR012941">
    <property type="entry name" value="Phe_hydrox_C_dim_dom"/>
</dbReference>
<dbReference type="GO" id="GO:0016491">
    <property type="term" value="F:oxidoreductase activity"/>
    <property type="evidence" value="ECO:0007669"/>
    <property type="project" value="UniProtKB-KW"/>
</dbReference>
<evidence type="ECO:0000259" key="4">
    <source>
        <dbReference type="Pfam" id="PF07976"/>
    </source>
</evidence>
<accession>A0A0F7ZM51</accession>